<reference evidence="1" key="1">
    <citation type="submission" date="2023-04" db="EMBL/GenBank/DDBJ databases">
        <title>Phytophthora fragariaefolia NBRC 109709.</title>
        <authorList>
            <person name="Ichikawa N."/>
            <person name="Sato H."/>
            <person name="Tonouchi N."/>
        </authorList>
    </citation>
    <scope>NUCLEOTIDE SEQUENCE</scope>
    <source>
        <strain evidence="1">NBRC 109709</strain>
    </source>
</reference>
<comment type="caution">
    <text evidence="1">The sequence shown here is derived from an EMBL/GenBank/DDBJ whole genome shotgun (WGS) entry which is preliminary data.</text>
</comment>
<proteinExistence type="predicted"/>
<dbReference type="OrthoDB" id="10269557at2759"/>
<name>A0A9W7CRD3_9STRA</name>
<accession>A0A9W7CRD3</accession>
<keyword evidence="2" id="KW-1185">Reference proteome</keyword>
<dbReference type="EMBL" id="BSXT01001086">
    <property type="protein sequence ID" value="GMF38410.1"/>
    <property type="molecule type" value="Genomic_DNA"/>
</dbReference>
<dbReference type="AlphaFoldDB" id="A0A9W7CRD3"/>
<dbReference type="Proteomes" id="UP001165121">
    <property type="component" value="Unassembled WGS sequence"/>
</dbReference>
<gene>
    <name evidence="1" type="ORF">Pfra01_001107100</name>
</gene>
<evidence type="ECO:0000313" key="1">
    <source>
        <dbReference type="EMBL" id="GMF38410.1"/>
    </source>
</evidence>
<organism evidence="1 2">
    <name type="scientific">Phytophthora fragariaefolia</name>
    <dbReference type="NCBI Taxonomy" id="1490495"/>
    <lineage>
        <taxon>Eukaryota</taxon>
        <taxon>Sar</taxon>
        <taxon>Stramenopiles</taxon>
        <taxon>Oomycota</taxon>
        <taxon>Peronosporomycetes</taxon>
        <taxon>Peronosporales</taxon>
        <taxon>Peronosporaceae</taxon>
        <taxon>Phytophthora</taxon>
    </lineage>
</organism>
<sequence>MTEVCDYIEEHVAPTVFDDTNVADGYLYALMAPSVVEQWALADDPINSFEVRRSEERSEWEHAMEKEINSLISNEAFVEVPLPVGRTAIKSKWVLITKTTSTSTRLA</sequence>
<protein>
    <submittedName>
        <fullName evidence="1">Unnamed protein product</fullName>
    </submittedName>
</protein>
<evidence type="ECO:0000313" key="2">
    <source>
        <dbReference type="Proteomes" id="UP001165121"/>
    </source>
</evidence>